<dbReference type="EMBL" id="MU157872">
    <property type="protein sequence ID" value="KAF9526399.1"/>
    <property type="molecule type" value="Genomic_DNA"/>
</dbReference>
<organism evidence="3 4">
    <name type="scientific">Crepidotus variabilis</name>
    <dbReference type="NCBI Taxonomy" id="179855"/>
    <lineage>
        <taxon>Eukaryota</taxon>
        <taxon>Fungi</taxon>
        <taxon>Dikarya</taxon>
        <taxon>Basidiomycota</taxon>
        <taxon>Agaricomycotina</taxon>
        <taxon>Agaricomycetes</taxon>
        <taxon>Agaricomycetidae</taxon>
        <taxon>Agaricales</taxon>
        <taxon>Agaricineae</taxon>
        <taxon>Crepidotaceae</taxon>
        <taxon>Crepidotus</taxon>
    </lineage>
</organism>
<dbReference type="InterPro" id="IPR001245">
    <property type="entry name" value="Ser-Thr/Tyr_kinase_cat_dom"/>
</dbReference>
<protein>
    <submittedName>
        <fullName evidence="3">Kinase-like domain-containing protein</fullName>
    </submittedName>
</protein>
<dbReference type="InterPro" id="IPR008266">
    <property type="entry name" value="Tyr_kinase_AS"/>
</dbReference>
<dbReference type="Gene3D" id="1.10.510.10">
    <property type="entry name" value="Transferase(Phosphotransferase) domain 1"/>
    <property type="match status" value="1"/>
</dbReference>
<dbReference type="SUPFAM" id="SSF56112">
    <property type="entry name" value="Protein kinase-like (PK-like)"/>
    <property type="match status" value="1"/>
</dbReference>
<keyword evidence="3" id="KW-0808">Transferase</keyword>
<dbReference type="InterPro" id="IPR000719">
    <property type="entry name" value="Prot_kinase_dom"/>
</dbReference>
<dbReference type="AlphaFoldDB" id="A0A9P6JN95"/>
<dbReference type="PROSITE" id="PS00107">
    <property type="entry name" value="PROTEIN_KINASE_ATP"/>
    <property type="match status" value="1"/>
</dbReference>
<feature type="domain" description="Protein kinase" evidence="2">
    <location>
        <begin position="173"/>
        <end position="458"/>
    </location>
</feature>
<dbReference type="GO" id="GO:0005524">
    <property type="term" value="F:ATP binding"/>
    <property type="evidence" value="ECO:0007669"/>
    <property type="project" value="UniProtKB-UniRule"/>
</dbReference>
<dbReference type="PROSITE" id="PS50011">
    <property type="entry name" value="PROTEIN_KINASE_DOM"/>
    <property type="match status" value="1"/>
</dbReference>
<sequence length="479" mass="53791">MAHIFNLSAALNGDLQARVNTAARAVEAALDVVSDGSAPHQRRRVQAVSQGVRAAKQLWEIGSNLEVVQAVRGREMSTDFRDRLHSLAFQDIVNLRRGQRGVDVERAITTLCLDDEVDKIAHYATDLNEGWSSIKNVMLLNLNSMMENLYAVEQVEESENGGEVEDLTHRIMNLEVTYVGGGAFGDVYKTDLAMSKSREPKPVVVKTLRCFQTDLENSEKKKRLESTLRREIRVWKDLRHANIIPLLGLAVGFRGSPFPAMVCPLMEGGTLEKYLRVHRDSLTLKERFQLLLDIVEGLDYLHAKSVIHGDLTHANILISGGTACLSDFGLSEIVAEFVDTSYVTRSSARPGAVRWAAPELFINLIDEIHEREKPRRLTKACDIWSLGCIIQEVITGSIPYFDLNENMVQVYKIRGDPPPRPTSSLMKEDMWKLIESCWKAEPELRPEITQVSRKVQQLKSSCSLEELGAVLEERGLELD</sequence>
<keyword evidence="1" id="KW-0067">ATP-binding</keyword>
<keyword evidence="3" id="KW-0418">Kinase</keyword>
<dbReference type="Proteomes" id="UP000807306">
    <property type="component" value="Unassembled WGS sequence"/>
</dbReference>
<dbReference type="PANTHER" id="PTHR44329">
    <property type="entry name" value="SERINE/THREONINE-PROTEIN KINASE TNNI3K-RELATED"/>
    <property type="match status" value="1"/>
</dbReference>
<dbReference type="PROSITE" id="PS00109">
    <property type="entry name" value="PROTEIN_KINASE_TYR"/>
    <property type="match status" value="1"/>
</dbReference>
<gene>
    <name evidence="3" type="ORF">CPB83DRAFT_837465</name>
</gene>
<keyword evidence="4" id="KW-1185">Reference proteome</keyword>
<dbReference type="InterPro" id="IPR011009">
    <property type="entry name" value="Kinase-like_dom_sf"/>
</dbReference>
<dbReference type="InterPro" id="IPR017441">
    <property type="entry name" value="Protein_kinase_ATP_BS"/>
</dbReference>
<dbReference type="OrthoDB" id="346907at2759"/>
<comment type="caution">
    <text evidence="3">The sequence shown here is derived from an EMBL/GenBank/DDBJ whole genome shotgun (WGS) entry which is preliminary data.</text>
</comment>
<evidence type="ECO:0000256" key="1">
    <source>
        <dbReference type="PROSITE-ProRule" id="PRU10141"/>
    </source>
</evidence>
<dbReference type="GO" id="GO:0004674">
    <property type="term" value="F:protein serine/threonine kinase activity"/>
    <property type="evidence" value="ECO:0007669"/>
    <property type="project" value="TreeGrafter"/>
</dbReference>
<name>A0A9P6JN95_9AGAR</name>
<accession>A0A9P6JN95</accession>
<evidence type="ECO:0000313" key="3">
    <source>
        <dbReference type="EMBL" id="KAF9526399.1"/>
    </source>
</evidence>
<feature type="binding site" evidence="1">
    <location>
        <position position="206"/>
    </location>
    <ligand>
        <name>ATP</name>
        <dbReference type="ChEBI" id="CHEBI:30616"/>
    </ligand>
</feature>
<reference evidence="3" key="1">
    <citation type="submission" date="2020-11" db="EMBL/GenBank/DDBJ databases">
        <authorList>
            <consortium name="DOE Joint Genome Institute"/>
            <person name="Ahrendt S."/>
            <person name="Riley R."/>
            <person name="Andreopoulos W."/>
            <person name="Labutti K."/>
            <person name="Pangilinan J."/>
            <person name="Ruiz-Duenas F.J."/>
            <person name="Barrasa J.M."/>
            <person name="Sanchez-Garcia M."/>
            <person name="Camarero S."/>
            <person name="Miyauchi S."/>
            <person name="Serrano A."/>
            <person name="Linde D."/>
            <person name="Babiker R."/>
            <person name="Drula E."/>
            <person name="Ayuso-Fernandez I."/>
            <person name="Pacheco R."/>
            <person name="Padilla G."/>
            <person name="Ferreira P."/>
            <person name="Barriuso J."/>
            <person name="Kellner H."/>
            <person name="Castanera R."/>
            <person name="Alfaro M."/>
            <person name="Ramirez L."/>
            <person name="Pisabarro A.G."/>
            <person name="Kuo A."/>
            <person name="Tritt A."/>
            <person name="Lipzen A."/>
            <person name="He G."/>
            <person name="Yan M."/>
            <person name="Ng V."/>
            <person name="Cullen D."/>
            <person name="Martin F."/>
            <person name="Rosso M.-N."/>
            <person name="Henrissat B."/>
            <person name="Hibbett D."/>
            <person name="Martinez A.T."/>
            <person name="Grigoriev I.V."/>
        </authorList>
    </citation>
    <scope>NUCLEOTIDE SEQUENCE</scope>
    <source>
        <strain evidence="3">CBS 506.95</strain>
    </source>
</reference>
<evidence type="ECO:0000259" key="2">
    <source>
        <dbReference type="PROSITE" id="PS50011"/>
    </source>
</evidence>
<dbReference type="Pfam" id="PF07714">
    <property type="entry name" value="PK_Tyr_Ser-Thr"/>
    <property type="match status" value="1"/>
</dbReference>
<keyword evidence="1" id="KW-0547">Nucleotide-binding</keyword>
<dbReference type="InterPro" id="IPR051681">
    <property type="entry name" value="Ser/Thr_Kinases-Pseudokinases"/>
</dbReference>
<proteinExistence type="predicted"/>
<evidence type="ECO:0000313" key="4">
    <source>
        <dbReference type="Proteomes" id="UP000807306"/>
    </source>
</evidence>